<sequence length="60" mass="6979">MRNPIQFSGLSTCICLKYFDFFFHKNEMKINSGGLEKTKSSLETPNRITHLNILEYPIIV</sequence>
<protein>
    <submittedName>
        <fullName evidence="1">Uncharacterized protein</fullName>
    </submittedName>
</protein>
<reference evidence="1 2" key="1">
    <citation type="submission" date="2013-05" db="EMBL/GenBank/DDBJ databases">
        <authorList>
            <person name="Harkins D.M."/>
            <person name="Durkin A.S."/>
            <person name="Brinkac L.M."/>
            <person name="Haft D.H."/>
            <person name="Selengut J.D."/>
            <person name="Sanka R."/>
            <person name="DePew J."/>
            <person name="Purushe J."/>
            <person name="Hartskeerl R.A."/>
            <person name="Ahmed A."/>
            <person name="van der Linden H."/>
            <person name="Goris M.G.A."/>
            <person name="Vinetz J.M."/>
            <person name="Sutton G.G."/>
            <person name="Nierman W.C."/>
            <person name="Fouts D.E."/>
        </authorList>
    </citation>
    <scope>NUCLEOTIDE SEQUENCE [LARGE SCALE GENOMIC DNA]</scope>
    <source>
        <strain evidence="1 2">CZ214</strain>
    </source>
</reference>
<dbReference type="EMBL" id="AKWY02000034">
    <property type="protein sequence ID" value="EQA69814.1"/>
    <property type="molecule type" value="Genomic_DNA"/>
</dbReference>
<proteinExistence type="predicted"/>
<name>T0FID5_9LEPT</name>
<gene>
    <name evidence="1" type="ORF">LEP1GSC059_1803</name>
</gene>
<evidence type="ECO:0000313" key="1">
    <source>
        <dbReference type="EMBL" id="EQA69814.1"/>
    </source>
</evidence>
<organism evidence="1 2">
    <name type="scientific">Leptospira noguchii serovar Panama str. CZ214</name>
    <dbReference type="NCBI Taxonomy" id="1001595"/>
    <lineage>
        <taxon>Bacteria</taxon>
        <taxon>Pseudomonadati</taxon>
        <taxon>Spirochaetota</taxon>
        <taxon>Spirochaetia</taxon>
        <taxon>Leptospirales</taxon>
        <taxon>Leptospiraceae</taxon>
        <taxon>Leptospira</taxon>
    </lineage>
</organism>
<comment type="caution">
    <text evidence="1">The sequence shown here is derived from an EMBL/GenBank/DDBJ whole genome shotgun (WGS) entry which is preliminary data.</text>
</comment>
<dbReference type="AlphaFoldDB" id="T0FID5"/>
<dbReference type="Proteomes" id="UP000015442">
    <property type="component" value="Unassembled WGS sequence"/>
</dbReference>
<evidence type="ECO:0000313" key="2">
    <source>
        <dbReference type="Proteomes" id="UP000015442"/>
    </source>
</evidence>
<accession>T0FID5</accession>